<evidence type="ECO:0000313" key="2">
    <source>
        <dbReference type="EMBL" id="SIR89955.1"/>
    </source>
</evidence>
<keyword evidence="1" id="KW-1133">Transmembrane helix</keyword>
<protein>
    <recommendedName>
        <fullName evidence="4">Oligosaccharide repeat unit polymerase</fullName>
    </recommendedName>
</protein>
<keyword evidence="1" id="KW-0812">Transmembrane</keyword>
<evidence type="ECO:0000313" key="3">
    <source>
        <dbReference type="Proteomes" id="UP000186019"/>
    </source>
</evidence>
<keyword evidence="1" id="KW-0472">Membrane</keyword>
<feature type="transmembrane region" description="Helical" evidence="1">
    <location>
        <begin position="162"/>
        <end position="195"/>
    </location>
</feature>
<feature type="transmembrane region" description="Helical" evidence="1">
    <location>
        <begin position="322"/>
        <end position="342"/>
    </location>
</feature>
<feature type="transmembrane region" description="Helical" evidence="1">
    <location>
        <begin position="354"/>
        <end position="372"/>
    </location>
</feature>
<dbReference type="STRING" id="573024.SAMN05216208_1725"/>
<evidence type="ECO:0008006" key="4">
    <source>
        <dbReference type="Google" id="ProtNLM"/>
    </source>
</evidence>
<feature type="transmembrane region" description="Helical" evidence="1">
    <location>
        <begin position="104"/>
        <end position="124"/>
    </location>
</feature>
<dbReference type="RefSeq" id="WP_076530548.1">
    <property type="nucleotide sequence ID" value="NZ_FOAC01000001.1"/>
</dbReference>
<accession>A0A1N7EPT5</accession>
<dbReference type="EMBL" id="FTNV01000001">
    <property type="protein sequence ID" value="SIR89955.1"/>
    <property type="molecule type" value="Genomic_DNA"/>
</dbReference>
<feature type="transmembrane region" description="Helical" evidence="1">
    <location>
        <begin position="136"/>
        <end position="155"/>
    </location>
</feature>
<sequence>MSIFALGLFIVALAALFLGRFNTIYGAIFSVSTYHHSLILVPFLSEASNYSDWVKFSNPEISFALIIVLLGLTLSAVALQLYTKKDIVRLPAAATNTNSIPLKAFSTCALVIVILAFITAGGTLQLSKRDLIDSGASTIFLLQYPFIIIFLASVVARDRAALIISFAALFGLSILVVSRAVIVLPVVSAFFYLVYSRNLLSLLTPRRAAIIVLAVFFAIYGKYLAIGIRLGDFNALSLALRSTNPASLMEGLEGYAISSYIAEIINLKKPYDWIDSMDALFQFLVIPDLFGADASSFTTYLAENYRPDADYGLAYTYFGEGYAVGGQWGVFLWTIILIAMLIATHQVLSKSRNLWFLAWACFAMSVLCFYFPRNSLEVNLTMLRLSGLSALILAVSAWTAKRVIADSNKRVNVPEIDLK</sequence>
<gene>
    <name evidence="2" type="ORF">SAMN05421666_0410</name>
</gene>
<feature type="transmembrane region" description="Helical" evidence="1">
    <location>
        <begin position="61"/>
        <end position="83"/>
    </location>
</feature>
<keyword evidence="3" id="KW-1185">Reference proteome</keyword>
<feature type="transmembrane region" description="Helical" evidence="1">
    <location>
        <begin position="378"/>
        <end position="400"/>
    </location>
</feature>
<dbReference type="Proteomes" id="UP000186019">
    <property type="component" value="Unassembled WGS sequence"/>
</dbReference>
<proteinExistence type="predicted"/>
<name>A0A1N7EPT5_9RHOB</name>
<dbReference type="AlphaFoldDB" id="A0A1N7EPT5"/>
<feature type="transmembrane region" description="Helical" evidence="1">
    <location>
        <begin position="207"/>
        <end position="225"/>
    </location>
</feature>
<reference evidence="2 3" key="1">
    <citation type="submission" date="2017-01" db="EMBL/GenBank/DDBJ databases">
        <authorList>
            <person name="Mah S.A."/>
            <person name="Swanson W.J."/>
            <person name="Moy G.W."/>
            <person name="Vacquier V.D."/>
        </authorList>
    </citation>
    <scope>NUCLEOTIDE SEQUENCE [LARGE SCALE GENOMIC DNA]</scope>
    <source>
        <strain evidence="2 3">DSM 29590</strain>
    </source>
</reference>
<organism evidence="2 3">
    <name type="scientific">Roseovarius nanhaiticus</name>
    <dbReference type="NCBI Taxonomy" id="573024"/>
    <lineage>
        <taxon>Bacteria</taxon>
        <taxon>Pseudomonadati</taxon>
        <taxon>Pseudomonadota</taxon>
        <taxon>Alphaproteobacteria</taxon>
        <taxon>Rhodobacterales</taxon>
        <taxon>Roseobacteraceae</taxon>
        <taxon>Roseovarius</taxon>
    </lineage>
</organism>
<evidence type="ECO:0000256" key="1">
    <source>
        <dbReference type="SAM" id="Phobius"/>
    </source>
</evidence>